<dbReference type="RefSeq" id="WP_094788627.1">
    <property type="nucleotide sequence ID" value="NZ_NDXW01000001.1"/>
</dbReference>
<name>A0A4P9VTE8_9GAMM</name>
<dbReference type="AlphaFoldDB" id="A0A4P9VTE8"/>
<evidence type="ECO:0000313" key="3">
    <source>
        <dbReference type="Proteomes" id="UP000257039"/>
    </source>
</evidence>
<feature type="chain" id="PRO_5020782864" evidence="1">
    <location>
        <begin position="22"/>
        <end position="185"/>
    </location>
</feature>
<evidence type="ECO:0000313" key="2">
    <source>
        <dbReference type="EMBL" id="RDH45704.1"/>
    </source>
</evidence>
<evidence type="ECO:0000256" key="1">
    <source>
        <dbReference type="SAM" id="SignalP"/>
    </source>
</evidence>
<dbReference type="Proteomes" id="UP000257039">
    <property type="component" value="Unassembled WGS sequence"/>
</dbReference>
<proteinExistence type="predicted"/>
<reference evidence="2 3" key="1">
    <citation type="submission" date="2017-04" db="EMBL/GenBank/DDBJ databases">
        <title>Draft genome sequence of Zooshikella ganghwensis VG4 isolated from Red Sea sediments.</title>
        <authorList>
            <person name="Rehman Z."/>
            <person name="Alam I."/>
            <person name="Kamau A."/>
            <person name="Bajic V."/>
            <person name="Leiknes T."/>
        </authorList>
    </citation>
    <scope>NUCLEOTIDE SEQUENCE [LARGE SCALE GENOMIC DNA]</scope>
    <source>
        <strain evidence="2 3">VG4</strain>
    </source>
</reference>
<keyword evidence="3" id="KW-1185">Reference proteome</keyword>
<sequence length="185" mass="20373">MIKSVKLTPIILATLLTPALALSQADTYLPAFAGKKMEYVDLSYTGQHASASVEREADGWFLYNGFPGLGKVWLRPEQDGKLYVWDEENQKAKLYVDFSQDVGTTNAYKGSLCAAGTVIKQHHKKMSTAAGTFTDVTEISFFTGPHRCYDAGLGSIYFAKNAGIIKWTDITIMGPRSFELVNSPM</sequence>
<protein>
    <submittedName>
        <fullName evidence="2">Uncharacterized protein</fullName>
    </submittedName>
</protein>
<dbReference type="EMBL" id="NDXW01000001">
    <property type="protein sequence ID" value="RDH45704.1"/>
    <property type="molecule type" value="Genomic_DNA"/>
</dbReference>
<gene>
    <name evidence="2" type="ORF">B9G39_20855</name>
</gene>
<accession>A0A4P9VTE8</accession>
<keyword evidence="1" id="KW-0732">Signal</keyword>
<organism evidence="2 3">
    <name type="scientific">Zooshikella ganghwensis</name>
    <dbReference type="NCBI Taxonomy" id="202772"/>
    <lineage>
        <taxon>Bacteria</taxon>
        <taxon>Pseudomonadati</taxon>
        <taxon>Pseudomonadota</taxon>
        <taxon>Gammaproteobacteria</taxon>
        <taxon>Oceanospirillales</taxon>
        <taxon>Zooshikellaceae</taxon>
        <taxon>Zooshikella</taxon>
    </lineage>
</organism>
<feature type="signal peptide" evidence="1">
    <location>
        <begin position="1"/>
        <end position="21"/>
    </location>
</feature>
<comment type="caution">
    <text evidence="2">The sequence shown here is derived from an EMBL/GenBank/DDBJ whole genome shotgun (WGS) entry which is preliminary data.</text>
</comment>